<accession>A0A0C1E3W0</accession>
<organism evidence="2 3">
    <name type="scientific">Parachlamydia acanthamoebae</name>
    <dbReference type="NCBI Taxonomy" id="83552"/>
    <lineage>
        <taxon>Bacteria</taxon>
        <taxon>Pseudomonadati</taxon>
        <taxon>Chlamydiota</taxon>
        <taxon>Chlamydiia</taxon>
        <taxon>Parachlamydiales</taxon>
        <taxon>Parachlamydiaceae</taxon>
        <taxon>Parachlamydia</taxon>
    </lineage>
</organism>
<dbReference type="InterPro" id="IPR011009">
    <property type="entry name" value="Kinase-like_dom_sf"/>
</dbReference>
<dbReference type="SUPFAM" id="SSF56112">
    <property type="entry name" value="Protein kinase-like (PK-like)"/>
    <property type="match status" value="1"/>
</dbReference>
<dbReference type="InterPro" id="IPR052077">
    <property type="entry name" value="CcrZ_PhaseVar_Mediator"/>
</dbReference>
<dbReference type="PATRIC" id="fig|83552.4.peg.2762"/>
<dbReference type="Proteomes" id="UP000031307">
    <property type="component" value="Unassembled WGS sequence"/>
</dbReference>
<sequence>MEAYFLQGILLMKKTLIALLSLLFSVDTLISASIIDPDVYTILEQSFPSIPKEQWMIQVLKGGLSGTALYKIETPTQQYVLRLHQSTQLSSQDEREHFALIEAAKLGIAPHVAYVSSDNRAILMEFVNHKTLTLEKAKLPENIVKIACAIRKAHEIVGHPHVGESLLSNAHRCHEKVLKDGLGTEENINGALELIKRYREQLSAYACPQVNVHGDLNPRNIFLTDDNGVLLIDWAESSLEDPFYDLTYFALKHDYDEVQEALLLKTYLQRQPTVEETSRFTLQKKIHQAFWSLTNLYLADVQLRKHPQQKIDPQASLKSWSTYQKTYADSMEELPAQYFYELSRLNYQLAL</sequence>
<dbReference type="Pfam" id="PF01636">
    <property type="entry name" value="APH"/>
    <property type="match status" value="1"/>
</dbReference>
<dbReference type="Gene3D" id="3.90.1200.10">
    <property type="match status" value="1"/>
</dbReference>
<gene>
    <name evidence="2" type="ORF">DB43_AT00030</name>
</gene>
<dbReference type="PANTHER" id="PTHR40086:SF1">
    <property type="entry name" value="CELL CYCLE REGULATOR CCRZ"/>
    <property type="match status" value="1"/>
</dbReference>
<reference evidence="2 3" key="1">
    <citation type="journal article" date="2014" name="Mol. Biol. Evol.">
        <title>Massive expansion of Ubiquitination-related gene families within the Chlamydiae.</title>
        <authorList>
            <person name="Domman D."/>
            <person name="Collingro A."/>
            <person name="Lagkouvardos I."/>
            <person name="Gehre L."/>
            <person name="Weinmaier T."/>
            <person name="Rattei T."/>
            <person name="Subtil A."/>
            <person name="Horn M."/>
        </authorList>
    </citation>
    <scope>NUCLEOTIDE SEQUENCE [LARGE SCALE GENOMIC DNA]</scope>
    <source>
        <strain evidence="2 3">OEW1</strain>
    </source>
</reference>
<comment type="caution">
    <text evidence="2">The sequence shown here is derived from an EMBL/GenBank/DDBJ whole genome shotgun (WGS) entry which is preliminary data.</text>
</comment>
<dbReference type="AlphaFoldDB" id="A0A0C1E3W0"/>
<name>A0A0C1E3W0_9BACT</name>
<evidence type="ECO:0000313" key="2">
    <source>
        <dbReference type="EMBL" id="KIA76117.1"/>
    </source>
</evidence>
<protein>
    <recommendedName>
        <fullName evidence="1">Aminoglycoside phosphotransferase domain-containing protein</fullName>
    </recommendedName>
</protein>
<dbReference type="OMA" id="CMRIASE"/>
<feature type="domain" description="Aminoglycoside phosphotransferase" evidence="1">
    <location>
        <begin position="58"/>
        <end position="271"/>
    </location>
</feature>
<evidence type="ECO:0000313" key="3">
    <source>
        <dbReference type="Proteomes" id="UP000031307"/>
    </source>
</evidence>
<dbReference type="InterPro" id="IPR002575">
    <property type="entry name" value="Aminoglycoside_PTrfase"/>
</dbReference>
<dbReference type="Gene3D" id="3.30.200.20">
    <property type="entry name" value="Phosphorylase Kinase, domain 1"/>
    <property type="match status" value="1"/>
</dbReference>
<dbReference type="EMBL" id="JSAM01000130">
    <property type="protein sequence ID" value="KIA76117.1"/>
    <property type="molecule type" value="Genomic_DNA"/>
</dbReference>
<evidence type="ECO:0000259" key="1">
    <source>
        <dbReference type="Pfam" id="PF01636"/>
    </source>
</evidence>
<dbReference type="PANTHER" id="PTHR40086">
    <property type="entry name" value="PHOSPHOTRANSFERASE YTMP-RELATED"/>
    <property type="match status" value="1"/>
</dbReference>
<proteinExistence type="predicted"/>